<sequence length="124" mass="13607">MAQVTGLGGVFYKVADPQRTQAWYKDVLNVGSEWGAMFPFAGDAAGYSLLSPFKSDSDYFAPSSQPFMINLRVDDLDGMIASLEGKGIEILGRQDEDYGRFAWVLDCDGIKVELWQQLGEAPAS</sequence>
<evidence type="ECO:0000313" key="2">
    <source>
        <dbReference type="EMBL" id="CAA9514951.1"/>
    </source>
</evidence>
<feature type="domain" description="VOC" evidence="1">
    <location>
        <begin position="6"/>
        <end position="117"/>
    </location>
</feature>
<name>A0A6J4T6A3_9SPHN</name>
<evidence type="ECO:0000259" key="1">
    <source>
        <dbReference type="PROSITE" id="PS51819"/>
    </source>
</evidence>
<dbReference type="InterPro" id="IPR029068">
    <property type="entry name" value="Glyas_Bleomycin-R_OHBP_Dase"/>
</dbReference>
<dbReference type="EMBL" id="CADCWB010000094">
    <property type="protein sequence ID" value="CAA9514951.1"/>
    <property type="molecule type" value="Genomic_DNA"/>
</dbReference>
<accession>A0A6J4T6A3</accession>
<dbReference type="CDD" id="cd06587">
    <property type="entry name" value="VOC"/>
    <property type="match status" value="1"/>
</dbReference>
<dbReference type="InterPro" id="IPR004360">
    <property type="entry name" value="Glyas_Fos-R_dOase_dom"/>
</dbReference>
<proteinExistence type="predicted"/>
<organism evidence="2">
    <name type="scientific">uncultured Sphingomonas sp</name>
    <dbReference type="NCBI Taxonomy" id="158754"/>
    <lineage>
        <taxon>Bacteria</taxon>
        <taxon>Pseudomonadati</taxon>
        <taxon>Pseudomonadota</taxon>
        <taxon>Alphaproteobacteria</taxon>
        <taxon>Sphingomonadales</taxon>
        <taxon>Sphingomonadaceae</taxon>
        <taxon>Sphingomonas</taxon>
        <taxon>environmental samples</taxon>
    </lineage>
</organism>
<dbReference type="Pfam" id="PF00903">
    <property type="entry name" value="Glyoxalase"/>
    <property type="match status" value="1"/>
</dbReference>
<dbReference type="Gene3D" id="3.10.180.10">
    <property type="entry name" value="2,3-Dihydroxybiphenyl 1,2-Dioxygenase, domain 1"/>
    <property type="match status" value="1"/>
</dbReference>
<protein>
    <submittedName>
        <fullName evidence="2">Glyoxalase</fullName>
    </submittedName>
</protein>
<dbReference type="InterPro" id="IPR037523">
    <property type="entry name" value="VOC_core"/>
</dbReference>
<gene>
    <name evidence="2" type="ORF">AVDCRST_MAG62-755</name>
</gene>
<dbReference type="PROSITE" id="PS51819">
    <property type="entry name" value="VOC"/>
    <property type="match status" value="1"/>
</dbReference>
<reference evidence="2" key="1">
    <citation type="submission" date="2020-02" db="EMBL/GenBank/DDBJ databases">
        <authorList>
            <person name="Meier V. D."/>
        </authorList>
    </citation>
    <scope>NUCLEOTIDE SEQUENCE</scope>
    <source>
        <strain evidence="2">AVDCRST_MAG62</strain>
    </source>
</reference>
<dbReference type="AlphaFoldDB" id="A0A6J4T6A3"/>
<dbReference type="SUPFAM" id="SSF54593">
    <property type="entry name" value="Glyoxalase/Bleomycin resistance protein/Dihydroxybiphenyl dioxygenase"/>
    <property type="match status" value="1"/>
</dbReference>